<evidence type="ECO:0000313" key="3">
    <source>
        <dbReference type="Proteomes" id="UP000596827"/>
    </source>
</evidence>
<protein>
    <recommendedName>
        <fullName evidence="4">RHS repeat protein</fullName>
    </recommendedName>
</protein>
<evidence type="ECO:0000313" key="2">
    <source>
        <dbReference type="EMBL" id="MBC5767985.1"/>
    </source>
</evidence>
<proteinExistence type="predicted"/>
<organism evidence="2 3">
    <name type="scientific">Ramlibacter albus</name>
    <dbReference type="NCBI Taxonomy" id="2079448"/>
    <lineage>
        <taxon>Bacteria</taxon>
        <taxon>Pseudomonadati</taxon>
        <taxon>Pseudomonadota</taxon>
        <taxon>Betaproteobacteria</taxon>
        <taxon>Burkholderiales</taxon>
        <taxon>Comamonadaceae</taxon>
        <taxon>Ramlibacter</taxon>
    </lineage>
</organism>
<gene>
    <name evidence="2" type="ORF">H8R02_26210</name>
</gene>
<feature type="signal peptide" evidence="1">
    <location>
        <begin position="1"/>
        <end position="22"/>
    </location>
</feature>
<feature type="chain" id="PRO_5037318728" description="RHS repeat protein" evidence="1">
    <location>
        <begin position="23"/>
        <end position="221"/>
    </location>
</feature>
<name>A0A923MC68_9BURK</name>
<dbReference type="AlphaFoldDB" id="A0A923MC68"/>
<reference evidence="2" key="1">
    <citation type="submission" date="2020-08" db="EMBL/GenBank/DDBJ databases">
        <title>Ramlibacter sp. GTP1 16S ribosomal RNA gene genome sequencing and assembly.</title>
        <authorList>
            <person name="Kang M."/>
        </authorList>
    </citation>
    <scope>NUCLEOTIDE SEQUENCE</scope>
    <source>
        <strain evidence="2">GTP1</strain>
    </source>
</reference>
<evidence type="ECO:0008006" key="4">
    <source>
        <dbReference type="Google" id="ProtNLM"/>
    </source>
</evidence>
<comment type="caution">
    <text evidence="2">The sequence shown here is derived from an EMBL/GenBank/DDBJ whole genome shotgun (WGS) entry which is preliminary data.</text>
</comment>
<keyword evidence="3" id="KW-1185">Reference proteome</keyword>
<dbReference type="RefSeq" id="WP_187084477.1">
    <property type="nucleotide sequence ID" value="NZ_JACORU010000014.1"/>
</dbReference>
<dbReference type="EMBL" id="JACORU010000014">
    <property type="protein sequence ID" value="MBC5767985.1"/>
    <property type="molecule type" value="Genomic_DNA"/>
</dbReference>
<dbReference type="Proteomes" id="UP000596827">
    <property type="component" value="Unassembled WGS sequence"/>
</dbReference>
<accession>A0A923MC68</accession>
<keyword evidence="1" id="KW-0732">Signal</keyword>
<sequence length="221" mass="23721">MNKKTLLALAVAAGAAATSASAQNLGSILSGIFGTQPSTPAVVASPGYGSIYTDSYGRRFQYDQYGRQVYLDSAVQPGAVYTDASGRQFQYDQYGRIVYLNNGAVPYSSPYGVAPAAPGGHMISRFYLAQGSLQPGSEAVFVLMGRPGGNAYIDMPSGMRVQMRELQPGVYEGRYVVQWNDNAAAMSQVFGALNVGNATTTTQLENRATTAQAMQQRRWPW</sequence>
<evidence type="ECO:0000256" key="1">
    <source>
        <dbReference type="SAM" id="SignalP"/>
    </source>
</evidence>